<keyword evidence="1" id="KW-0378">Hydrolase</keyword>
<comment type="caution">
    <text evidence="1">The sequence shown here is derived from an EMBL/GenBank/DDBJ whole genome shotgun (WGS) entry which is preliminary data.</text>
</comment>
<gene>
    <name evidence="1" type="ORF">ENR15_09320</name>
</gene>
<dbReference type="GO" id="GO:0004519">
    <property type="term" value="F:endonuclease activity"/>
    <property type="evidence" value="ECO:0007669"/>
    <property type="project" value="UniProtKB-KW"/>
</dbReference>
<proteinExistence type="predicted"/>
<dbReference type="AlphaFoldDB" id="A0A7C3VNU4"/>
<dbReference type="EMBL" id="DSPX01000093">
    <property type="protein sequence ID" value="HGG00830.1"/>
    <property type="molecule type" value="Genomic_DNA"/>
</dbReference>
<organism evidence="1">
    <name type="scientific">Planktothricoides sp. SpSt-374</name>
    <dbReference type="NCBI Taxonomy" id="2282167"/>
    <lineage>
        <taxon>Bacteria</taxon>
        <taxon>Bacillati</taxon>
        <taxon>Cyanobacteriota</taxon>
        <taxon>Cyanophyceae</taxon>
        <taxon>Oscillatoriophycideae</taxon>
        <taxon>Oscillatoriales</taxon>
        <taxon>Oscillatoriaceae</taxon>
        <taxon>Planktothricoides</taxon>
    </lineage>
</organism>
<keyword evidence="1" id="KW-0540">Nuclease</keyword>
<protein>
    <submittedName>
        <fullName evidence="1">HindIII family type II restriction endonuclease</fullName>
    </submittedName>
</protein>
<dbReference type="Pfam" id="PF09518">
    <property type="entry name" value="RE_HindIII"/>
    <property type="match status" value="1"/>
</dbReference>
<reference evidence="1" key="1">
    <citation type="journal article" date="2020" name="mSystems">
        <title>Genome- and Community-Level Interaction Insights into Carbon Utilization and Element Cycling Functions of Hydrothermarchaeota in Hydrothermal Sediment.</title>
        <authorList>
            <person name="Zhou Z."/>
            <person name="Liu Y."/>
            <person name="Xu W."/>
            <person name="Pan J."/>
            <person name="Luo Z.H."/>
            <person name="Li M."/>
        </authorList>
    </citation>
    <scope>NUCLEOTIDE SEQUENCE [LARGE SCALE GENOMIC DNA]</scope>
    <source>
        <strain evidence="1">SpSt-374</strain>
    </source>
</reference>
<name>A0A7C3VNU4_9CYAN</name>
<dbReference type="Gene3D" id="3.40.91.70">
    <property type="entry name" value="Type II restriction endonuclease, HindIII"/>
    <property type="match status" value="1"/>
</dbReference>
<dbReference type="InterPro" id="IPR019043">
    <property type="entry name" value="Restrct_endonuc_II_HindIII"/>
</dbReference>
<dbReference type="InterPro" id="IPR038373">
    <property type="entry name" value="Restrct_endonuc_II_HindIII_sf"/>
</dbReference>
<keyword evidence="1" id="KW-0255">Endonuclease</keyword>
<sequence>MDDENIWQIVAEICRDEELSKNKLDSLRDRLSPWEPSVIQKRLESAGVIPEMYDHDSAEEKLYAKYCELLVSESFKKMGFRSDVIETTIDRADIWLEITGEGARSKAVGDVKAFRLSRTALNPKDYKIEALHKWREPEKADYAFIVAPHTQFPGDKSRLYQEAITYNVTLISFAHIELMLKTALERGISLDMYPLWNIGKTIPSGSSGNSYWSMIDTTVTEICNSTPDSIILYKDKYLKKIRHLANDQIKFGEERIADIRSMDREKLIDKVIAAEGINGKIQILRKYLA</sequence>
<accession>A0A7C3VNU4</accession>
<evidence type="ECO:0000313" key="1">
    <source>
        <dbReference type="EMBL" id="HGG00830.1"/>
    </source>
</evidence>